<dbReference type="AlphaFoldDB" id="A0A067QZ56"/>
<evidence type="ECO:0000313" key="1">
    <source>
        <dbReference type="EMBL" id="KDR11582.1"/>
    </source>
</evidence>
<organism evidence="1 2">
    <name type="scientific">Zootermopsis nevadensis</name>
    <name type="common">Dampwood termite</name>
    <dbReference type="NCBI Taxonomy" id="136037"/>
    <lineage>
        <taxon>Eukaryota</taxon>
        <taxon>Metazoa</taxon>
        <taxon>Ecdysozoa</taxon>
        <taxon>Arthropoda</taxon>
        <taxon>Hexapoda</taxon>
        <taxon>Insecta</taxon>
        <taxon>Pterygota</taxon>
        <taxon>Neoptera</taxon>
        <taxon>Polyneoptera</taxon>
        <taxon>Dictyoptera</taxon>
        <taxon>Blattodea</taxon>
        <taxon>Blattoidea</taxon>
        <taxon>Termitoidae</taxon>
        <taxon>Termopsidae</taxon>
        <taxon>Zootermopsis</taxon>
    </lineage>
</organism>
<protein>
    <submittedName>
        <fullName evidence="1">Uncharacterized protein</fullName>
    </submittedName>
</protein>
<accession>A0A067QZ56</accession>
<evidence type="ECO:0000313" key="2">
    <source>
        <dbReference type="Proteomes" id="UP000027135"/>
    </source>
</evidence>
<dbReference type="InParanoid" id="A0A067QZ56"/>
<dbReference type="InterPro" id="IPR008974">
    <property type="entry name" value="TRAF-like"/>
</dbReference>
<name>A0A067QZ56_ZOONE</name>
<dbReference type="Gene3D" id="2.60.210.10">
    <property type="entry name" value="Apoptosis, Tumor Necrosis Factor Receptor Associated Protein 2, Chain A"/>
    <property type="match status" value="1"/>
</dbReference>
<reference evidence="1 2" key="1">
    <citation type="journal article" date="2014" name="Nat. Commun.">
        <title>Molecular traces of alternative social organization in a termite genome.</title>
        <authorList>
            <person name="Terrapon N."/>
            <person name="Li C."/>
            <person name="Robertson H.M."/>
            <person name="Ji L."/>
            <person name="Meng X."/>
            <person name="Booth W."/>
            <person name="Chen Z."/>
            <person name="Childers C.P."/>
            <person name="Glastad K.M."/>
            <person name="Gokhale K."/>
            <person name="Gowin J."/>
            <person name="Gronenberg W."/>
            <person name="Hermansen R.A."/>
            <person name="Hu H."/>
            <person name="Hunt B.G."/>
            <person name="Huylmans A.K."/>
            <person name="Khalil S.M."/>
            <person name="Mitchell R.D."/>
            <person name="Munoz-Torres M.C."/>
            <person name="Mustard J.A."/>
            <person name="Pan H."/>
            <person name="Reese J.T."/>
            <person name="Scharf M.E."/>
            <person name="Sun F."/>
            <person name="Vogel H."/>
            <person name="Xiao J."/>
            <person name="Yang W."/>
            <person name="Yang Z."/>
            <person name="Yang Z."/>
            <person name="Zhou J."/>
            <person name="Zhu J."/>
            <person name="Brent C.S."/>
            <person name="Elsik C.G."/>
            <person name="Goodisman M.A."/>
            <person name="Liberles D.A."/>
            <person name="Roe R.M."/>
            <person name="Vargo E.L."/>
            <person name="Vilcinskas A."/>
            <person name="Wang J."/>
            <person name="Bornberg-Bauer E."/>
            <person name="Korb J."/>
            <person name="Zhang G."/>
            <person name="Liebig J."/>
        </authorList>
    </citation>
    <scope>NUCLEOTIDE SEQUENCE [LARGE SCALE GENOMIC DNA]</scope>
    <source>
        <tissue evidence="1">Whole organism</tissue>
    </source>
</reference>
<dbReference type="EMBL" id="KK853089">
    <property type="protein sequence ID" value="KDR11582.1"/>
    <property type="molecule type" value="Genomic_DNA"/>
</dbReference>
<proteinExistence type="predicted"/>
<keyword evidence="2" id="KW-1185">Reference proteome</keyword>
<dbReference type="Proteomes" id="UP000027135">
    <property type="component" value="Unassembled WGS sequence"/>
</dbReference>
<sequence>MHNISTTKLQNGKLCLELDDCNTPDKDIDWMRAIFCMGEIFFMNIRAADRKIRFCLRHVGLRYKTLNYKYKISITKANGSGSISAYSTSKYFLCDVDNIFRENKCAVFGKKYYKWYIRKDGNLQYEVHISRIAKM</sequence>
<gene>
    <name evidence="1" type="ORF">L798_14529</name>
</gene>